<protein>
    <recommendedName>
        <fullName evidence="2">HicB-like antitoxin of toxin-antitoxin system domain-containing protein</fullName>
    </recommendedName>
</protein>
<dbReference type="SUPFAM" id="SSF143100">
    <property type="entry name" value="TTHA1013/TTHA0281-like"/>
    <property type="match status" value="1"/>
</dbReference>
<evidence type="ECO:0000313" key="1">
    <source>
        <dbReference type="EMBL" id="VBB46447.1"/>
    </source>
</evidence>
<dbReference type="Gene3D" id="3.30.160.250">
    <property type="match status" value="1"/>
</dbReference>
<dbReference type="AlphaFoldDB" id="A0A653AEJ4"/>
<evidence type="ECO:0008006" key="2">
    <source>
        <dbReference type="Google" id="ProtNLM"/>
    </source>
</evidence>
<accession>A0A653AEJ4</accession>
<dbReference type="InterPro" id="IPR035069">
    <property type="entry name" value="TTHA1013/TTHA0281-like"/>
</dbReference>
<sequence>MQRNADDYAALPYRVEITAIAQEEGGGYLARLPQFGRLGILGDGETPEEALRELEAAKRERFAEYLAEERAIPEPET</sequence>
<name>A0A653AEJ4_UNCDX</name>
<proteinExistence type="predicted"/>
<organism evidence="1">
    <name type="scientific">Uncultured Desulfatiglans sp</name>
    <dbReference type="NCBI Taxonomy" id="1748965"/>
    <lineage>
        <taxon>Bacteria</taxon>
        <taxon>Pseudomonadati</taxon>
        <taxon>Thermodesulfobacteriota</taxon>
        <taxon>Desulfobacteria</taxon>
        <taxon>Desulfatiglandales</taxon>
        <taxon>Desulfatiglandaceae</taxon>
        <taxon>Desulfatiglans</taxon>
        <taxon>environmental samples</taxon>
    </lineage>
</organism>
<dbReference type="EMBL" id="UPXX01000031">
    <property type="protein sequence ID" value="VBB46447.1"/>
    <property type="molecule type" value="Genomic_DNA"/>
</dbReference>
<reference evidence="1" key="1">
    <citation type="submission" date="2018-07" db="EMBL/GenBank/DDBJ databases">
        <authorList>
            <consortium name="Genoscope - CEA"/>
            <person name="William W."/>
        </authorList>
    </citation>
    <scope>NUCLEOTIDE SEQUENCE</scope>
    <source>
        <strain evidence="1">IK1</strain>
    </source>
</reference>
<gene>
    <name evidence="1" type="ORF">TRIP_B40292</name>
</gene>